<accession>A0A0P7VJP0</accession>
<protein>
    <submittedName>
        <fullName evidence="3">Calcipressin-1-like</fullName>
    </submittedName>
    <submittedName>
        <fullName evidence="4">Regulator of calcineurin 1</fullName>
    </submittedName>
</protein>
<organism evidence="3 5">
    <name type="scientific">Scleropages formosus</name>
    <name type="common">Asian bonytongue</name>
    <name type="synonym">Osteoglossum formosum</name>
    <dbReference type="NCBI Taxonomy" id="113540"/>
    <lineage>
        <taxon>Eukaryota</taxon>
        <taxon>Metazoa</taxon>
        <taxon>Chordata</taxon>
        <taxon>Craniata</taxon>
        <taxon>Vertebrata</taxon>
        <taxon>Euteleostomi</taxon>
        <taxon>Actinopterygii</taxon>
        <taxon>Neopterygii</taxon>
        <taxon>Teleostei</taxon>
        <taxon>Osteoglossocephala</taxon>
        <taxon>Osteoglossomorpha</taxon>
        <taxon>Osteoglossiformes</taxon>
        <taxon>Osteoglossidae</taxon>
        <taxon>Scleropages</taxon>
    </lineage>
</organism>
<dbReference type="Proteomes" id="UP000694397">
    <property type="component" value="Chromosome 12"/>
</dbReference>
<reference evidence="4 6" key="2">
    <citation type="submission" date="2019-04" db="EMBL/GenBank/DDBJ databases">
        <authorList>
            <consortium name="Wellcome Sanger Institute Data Sharing"/>
        </authorList>
    </citation>
    <scope>NUCLEOTIDE SEQUENCE [LARGE SCALE GENOMIC DNA]</scope>
</reference>
<dbReference type="Ensembl" id="ENSSFOT00015014819.2">
    <property type="protein sequence ID" value="ENSSFOP00015014646.1"/>
    <property type="gene ID" value="ENSSFOG00015009442.2"/>
</dbReference>
<dbReference type="GO" id="GO:0005634">
    <property type="term" value="C:nucleus"/>
    <property type="evidence" value="ECO:0007669"/>
    <property type="project" value="TreeGrafter"/>
</dbReference>
<dbReference type="Proteomes" id="UP000034805">
    <property type="component" value="Unassembled WGS sequence"/>
</dbReference>
<dbReference type="GO" id="GO:0005737">
    <property type="term" value="C:cytoplasm"/>
    <property type="evidence" value="ECO:0007669"/>
    <property type="project" value="TreeGrafter"/>
</dbReference>
<dbReference type="Gene3D" id="3.30.70.330">
    <property type="match status" value="1"/>
</dbReference>
<sequence length="195" mass="21704">MHLKTMKWNRLCLIGYTEDQEVFTRPEAQVSFEALFRSFDSSVTFQFFRSFRHVRINFSNALAAAEARAKLHNSAFNGKVLRLHFAQYVYIGSPRLAPPKPDKQFLTSPPASPPVGWEQVQDATPVINYDLLGAISNLGPGEKYELHTGTATTPSVVVHICGGDQLNSEGQEEGKQCPSKIIQTKLPDYVPSAVH</sequence>
<dbReference type="PANTHER" id="PTHR10300:SF4">
    <property type="entry name" value="CALCIPRESSIN-1"/>
    <property type="match status" value="1"/>
</dbReference>
<dbReference type="EMBL" id="JARO02001274">
    <property type="protein sequence ID" value="KPP75964.1"/>
    <property type="molecule type" value="Genomic_DNA"/>
</dbReference>
<dbReference type="InterPro" id="IPR006931">
    <property type="entry name" value="Calcipressin"/>
</dbReference>
<dbReference type="GO" id="GO:0019722">
    <property type="term" value="P:calcium-mediated signaling"/>
    <property type="evidence" value="ECO:0007669"/>
    <property type="project" value="InterPro"/>
</dbReference>
<dbReference type="STRING" id="113540.ENSSFOP00015014646"/>
<dbReference type="OrthoDB" id="17212at2759"/>
<evidence type="ECO:0000256" key="2">
    <source>
        <dbReference type="ARBA" id="ARBA00024927"/>
    </source>
</evidence>
<dbReference type="GO" id="GO:0008597">
    <property type="term" value="F:calcium-dependent protein serine/threonine phosphatase regulator activity"/>
    <property type="evidence" value="ECO:0007669"/>
    <property type="project" value="TreeGrafter"/>
</dbReference>
<evidence type="ECO:0000313" key="3">
    <source>
        <dbReference type="EMBL" id="KPP75964.1"/>
    </source>
</evidence>
<name>A0A0P7VJP0_SCLFO</name>
<proteinExistence type="inferred from homology"/>
<evidence type="ECO:0000313" key="5">
    <source>
        <dbReference type="Proteomes" id="UP000034805"/>
    </source>
</evidence>
<dbReference type="KEGG" id="sfm:108937684"/>
<reference evidence="4" key="3">
    <citation type="submission" date="2025-05" db="UniProtKB">
        <authorList>
            <consortium name="Ensembl"/>
        </authorList>
    </citation>
    <scope>IDENTIFICATION</scope>
</reference>
<dbReference type="SUPFAM" id="SSF54928">
    <property type="entry name" value="RNA-binding domain, RBD"/>
    <property type="match status" value="1"/>
</dbReference>
<dbReference type="Pfam" id="PF04847">
    <property type="entry name" value="Calcipressin"/>
    <property type="match status" value="1"/>
</dbReference>
<dbReference type="InterPro" id="IPR012677">
    <property type="entry name" value="Nucleotide-bd_a/b_plait_sf"/>
</dbReference>
<dbReference type="FunFam" id="3.30.70.330:FF:000092">
    <property type="entry name" value="Calcipressin-2 isoform 2"/>
    <property type="match status" value="1"/>
</dbReference>
<gene>
    <name evidence="4" type="primary">RCAN1</name>
    <name evidence="3" type="ORF">Z043_104746</name>
</gene>
<evidence type="ECO:0000256" key="1">
    <source>
        <dbReference type="ARBA" id="ARBA00008209"/>
    </source>
</evidence>
<keyword evidence="6" id="KW-1185">Reference proteome</keyword>
<comment type="function">
    <text evidence="2">Inhibits calcineurin-dependent transcriptional responses by binding to the catalytic domain of calcineurin A. Could play a role during central nervous system development.</text>
</comment>
<evidence type="ECO:0000313" key="6">
    <source>
        <dbReference type="Proteomes" id="UP000694397"/>
    </source>
</evidence>
<dbReference type="GO" id="GO:0003676">
    <property type="term" value="F:nucleic acid binding"/>
    <property type="evidence" value="ECO:0007669"/>
    <property type="project" value="InterPro"/>
</dbReference>
<dbReference type="AlphaFoldDB" id="A0A0P7VJP0"/>
<reference evidence="3 5" key="1">
    <citation type="submission" date="2015-08" db="EMBL/GenBank/DDBJ databases">
        <title>The genome of the Asian arowana (Scleropages formosus).</title>
        <authorList>
            <person name="Tan M.H."/>
            <person name="Gan H.M."/>
            <person name="Croft L.J."/>
            <person name="Austin C.M."/>
        </authorList>
    </citation>
    <scope>NUCLEOTIDE SEQUENCE [LARGE SCALE GENOMIC DNA]</scope>
    <source>
        <strain evidence="3">Aro1</strain>
    </source>
</reference>
<comment type="similarity">
    <text evidence="1">Belongs to the RCAN family.</text>
</comment>
<evidence type="ECO:0000313" key="4">
    <source>
        <dbReference type="Ensembl" id="ENSSFOP00015014646.1"/>
    </source>
</evidence>
<dbReference type="PANTHER" id="PTHR10300">
    <property type="entry name" value="CALCIPRESSIN"/>
    <property type="match status" value="1"/>
</dbReference>
<dbReference type="GeneTree" id="ENSGT00940000159870"/>
<dbReference type="InterPro" id="IPR035979">
    <property type="entry name" value="RBD_domain_sf"/>
</dbReference>